<reference evidence="1" key="1">
    <citation type="journal article" date="2014" name="Int. J. Syst. Evol. Microbiol.">
        <title>Complete genome sequence of Corynebacterium casei LMG S-19264T (=DSM 44701T), isolated from a smear-ripened cheese.</title>
        <authorList>
            <consortium name="US DOE Joint Genome Institute (JGI-PGF)"/>
            <person name="Walter F."/>
            <person name="Albersmeier A."/>
            <person name="Kalinowski J."/>
            <person name="Ruckert C."/>
        </authorList>
    </citation>
    <scope>NUCLEOTIDE SEQUENCE</scope>
    <source>
        <strain evidence="1">CGMCC 1.15760</strain>
    </source>
</reference>
<dbReference type="InterPro" id="IPR052927">
    <property type="entry name" value="DCC_oxidoreductase"/>
</dbReference>
<accession>A0A917G849</accession>
<evidence type="ECO:0000313" key="2">
    <source>
        <dbReference type="Proteomes" id="UP000616608"/>
    </source>
</evidence>
<protein>
    <submittedName>
        <fullName evidence="1">Thiol-disulfide oxidoreductase</fullName>
    </submittedName>
</protein>
<dbReference type="PANTHER" id="PTHR33639">
    <property type="entry name" value="THIOL-DISULFIDE OXIDOREDUCTASE DCC"/>
    <property type="match status" value="1"/>
</dbReference>
<evidence type="ECO:0000313" key="1">
    <source>
        <dbReference type="EMBL" id="GGG27489.1"/>
    </source>
</evidence>
<dbReference type="PANTHER" id="PTHR33639:SF2">
    <property type="entry name" value="DUF393 DOMAIN-CONTAINING PROTEIN"/>
    <property type="match status" value="1"/>
</dbReference>
<dbReference type="Pfam" id="PF04134">
    <property type="entry name" value="DCC1-like"/>
    <property type="match status" value="1"/>
</dbReference>
<dbReference type="InterPro" id="IPR007263">
    <property type="entry name" value="DCC1-like"/>
</dbReference>
<dbReference type="AlphaFoldDB" id="A0A917G849"/>
<sequence>MNVVLFDGDCHFCQASVQMILRYEKEPFYQFASLQSDTGQKLVHKHHIMDDSAVVIEGEHIWIKSQAALRIIKRSRYGIIPYYVGRLVPAFLADKIYDYIARNRHRIIVKQCHIPTKAERARILP</sequence>
<organism evidence="1 2">
    <name type="scientific">Lysinibacillus alkalisoli</name>
    <dbReference type="NCBI Taxonomy" id="1911548"/>
    <lineage>
        <taxon>Bacteria</taxon>
        <taxon>Bacillati</taxon>
        <taxon>Bacillota</taxon>
        <taxon>Bacilli</taxon>
        <taxon>Bacillales</taxon>
        <taxon>Bacillaceae</taxon>
        <taxon>Lysinibacillus</taxon>
    </lineage>
</organism>
<dbReference type="Proteomes" id="UP000616608">
    <property type="component" value="Unassembled WGS sequence"/>
</dbReference>
<reference evidence="1" key="2">
    <citation type="submission" date="2020-09" db="EMBL/GenBank/DDBJ databases">
        <authorList>
            <person name="Sun Q."/>
            <person name="Zhou Y."/>
        </authorList>
    </citation>
    <scope>NUCLEOTIDE SEQUENCE</scope>
    <source>
        <strain evidence="1">CGMCC 1.15760</strain>
    </source>
</reference>
<dbReference type="GO" id="GO:0015035">
    <property type="term" value="F:protein-disulfide reductase activity"/>
    <property type="evidence" value="ECO:0007669"/>
    <property type="project" value="InterPro"/>
</dbReference>
<gene>
    <name evidence="1" type="primary">yuxK</name>
    <name evidence="1" type="ORF">GCM10007425_22540</name>
</gene>
<keyword evidence="2" id="KW-1185">Reference proteome</keyword>
<name>A0A917G849_9BACI</name>
<dbReference type="RefSeq" id="WP_188615160.1">
    <property type="nucleotide sequence ID" value="NZ_BMJT01000007.1"/>
</dbReference>
<proteinExistence type="predicted"/>
<comment type="caution">
    <text evidence="1">The sequence shown here is derived from an EMBL/GenBank/DDBJ whole genome shotgun (WGS) entry which is preliminary data.</text>
</comment>
<dbReference type="EMBL" id="BMJT01000007">
    <property type="protein sequence ID" value="GGG27489.1"/>
    <property type="molecule type" value="Genomic_DNA"/>
</dbReference>